<gene>
    <name evidence="2" type="ORF">ABN401_04960</name>
</gene>
<dbReference type="Gene3D" id="2.60.40.1610">
    <property type="entry name" value="Domain of unknown function DUF1254"/>
    <property type="match status" value="1"/>
</dbReference>
<dbReference type="Pfam" id="PF06863">
    <property type="entry name" value="DUF1254"/>
    <property type="match status" value="1"/>
</dbReference>
<proteinExistence type="predicted"/>
<comment type="caution">
    <text evidence="2">The sequence shown here is derived from an EMBL/GenBank/DDBJ whole genome shotgun (WGS) entry which is preliminary data.</text>
</comment>
<dbReference type="InterPro" id="IPR037050">
    <property type="entry name" value="DUF1254_sf"/>
</dbReference>
<evidence type="ECO:0000313" key="3">
    <source>
        <dbReference type="Proteomes" id="UP001445732"/>
    </source>
</evidence>
<reference evidence="2 3" key="1">
    <citation type="submission" date="2024-06" db="EMBL/GenBank/DDBJ databases">
        <title>Brevundimonas sp. C11.</title>
        <authorList>
            <person name="Maltman C."/>
        </authorList>
    </citation>
    <scope>NUCLEOTIDE SEQUENCE [LARGE SCALE GENOMIC DNA]</scope>
    <source>
        <strain evidence="2 3">C11</strain>
    </source>
</reference>
<evidence type="ECO:0000313" key="2">
    <source>
        <dbReference type="EMBL" id="MEQ7154558.1"/>
    </source>
</evidence>
<dbReference type="RefSeq" id="WP_349683724.1">
    <property type="nucleotide sequence ID" value="NZ_JBEGDD010000003.1"/>
</dbReference>
<dbReference type="SUPFAM" id="SSF160935">
    <property type="entry name" value="VPA0735-like"/>
    <property type="match status" value="1"/>
</dbReference>
<accession>A0ABV1NL32</accession>
<dbReference type="InterPro" id="IPR010679">
    <property type="entry name" value="DUF1254"/>
</dbReference>
<dbReference type="Proteomes" id="UP001445732">
    <property type="component" value="Unassembled WGS sequence"/>
</dbReference>
<keyword evidence="3" id="KW-1185">Reference proteome</keyword>
<sequence>MKRTIWPWVGLAVGAAVVAHLGVVFAAPYVLMNASMKRIGQDGERENVWVHPPRTTEASRTVVRPSPDLAYSACVYDLSDGPVRVTAAPWGDYMSVSVFAANSDNIFVVNDRQAPQGVDLVLVKAGSEAPAGAGTVVMSPSTRGIVLQRRLAPTAESWASAARARRGDVCQSISAGADRST</sequence>
<name>A0ABV1NL32_9CAUL</name>
<feature type="domain" description="DUF1254" evidence="1">
    <location>
        <begin position="49"/>
        <end position="166"/>
    </location>
</feature>
<protein>
    <submittedName>
        <fullName evidence="2">DUF1254 domain-containing protein</fullName>
    </submittedName>
</protein>
<organism evidence="2 3">
    <name type="scientific">Brevundimonas aurifodinae</name>
    <dbReference type="NCBI Taxonomy" id="1508312"/>
    <lineage>
        <taxon>Bacteria</taxon>
        <taxon>Pseudomonadati</taxon>
        <taxon>Pseudomonadota</taxon>
        <taxon>Alphaproteobacteria</taxon>
        <taxon>Caulobacterales</taxon>
        <taxon>Caulobacteraceae</taxon>
        <taxon>Brevundimonas</taxon>
    </lineage>
</organism>
<evidence type="ECO:0000259" key="1">
    <source>
        <dbReference type="Pfam" id="PF06863"/>
    </source>
</evidence>
<dbReference type="EMBL" id="JBEGDD010000003">
    <property type="protein sequence ID" value="MEQ7154558.1"/>
    <property type="molecule type" value="Genomic_DNA"/>
</dbReference>